<dbReference type="RefSeq" id="WP_058241253.1">
    <property type="nucleotide sequence ID" value="NZ_CYPW01000035.1"/>
</dbReference>
<proteinExistence type="predicted"/>
<accession>A0A0P1FFB9</accession>
<evidence type="ECO:0000313" key="1">
    <source>
        <dbReference type="EMBL" id="CUH54090.1"/>
    </source>
</evidence>
<dbReference type="STRING" id="321267.SHM7688_03560"/>
<protein>
    <submittedName>
        <fullName evidence="1">Uncharacterized protein</fullName>
    </submittedName>
</protein>
<name>A0A0P1FFB9_9RHOB</name>
<dbReference type="EMBL" id="CYPW01000035">
    <property type="protein sequence ID" value="CUH54090.1"/>
    <property type="molecule type" value="Genomic_DNA"/>
</dbReference>
<sequence>MLRFFTDLFKPKSAPPPPPVTSEASMNFDAAEVAPFLTRLSNHPQFTFPANMASEVGDTLAAIAVDDTKRWRLTCAFDGEDISMDIEVFMDDIDAPDLYFFSTQEAIAVIEQELETFAEEKGL</sequence>
<gene>
    <name evidence="1" type="ORF">SHM7688_03560</name>
</gene>
<evidence type="ECO:0000313" key="2">
    <source>
        <dbReference type="Proteomes" id="UP000054823"/>
    </source>
</evidence>
<dbReference type="Proteomes" id="UP000054823">
    <property type="component" value="Unassembled WGS sequence"/>
</dbReference>
<organism evidence="1 2">
    <name type="scientific">Shimia marina</name>
    <dbReference type="NCBI Taxonomy" id="321267"/>
    <lineage>
        <taxon>Bacteria</taxon>
        <taxon>Pseudomonadati</taxon>
        <taxon>Pseudomonadota</taxon>
        <taxon>Alphaproteobacteria</taxon>
        <taxon>Rhodobacterales</taxon>
        <taxon>Roseobacteraceae</taxon>
    </lineage>
</organism>
<dbReference type="AlphaFoldDB" id="A0A0P1FFB9"/>
<dbReference type="OrthoDB" id="7854327at2"/>
<keyword evidence="2" id="KW-1185">Reference proteome</keyword>
<reference evidence="1 2" key="1">
    <citation type="submission" date="2015-09" db="EMBL/GenBank/DDBJ databases">
        <authorList>
            <consortium name="Swine Surveillance"/>
        </authorList>
    </citation>
    <scope>NUCLEOTIDE SEQUENCE [LARGE SCALE GENOMIC DNA]</scope>
    <source>
        <strain evidence="1 2">CECT 7688</strain>
    </source>
</reference>